<organism evidence="4 5">
    <name type="scientific">Oceanobacillus locisalsi</name>
    <dbReference type="NCBI Taxonomy" id="546107"/>
    <lineage>
        <taxon>Bacteria</taxon>
        <taxon>Bacillati</taxon>
        <taxon>Bacillota</taxon>
        <taxon>Bacilli</taxon>
        <taxon>Bacillales</taxon>
        <taxon>Bacillaceae</taxon>
        <taxon>Oceanobacillus</taxon>
    </lineage>
</organism>
<dbReference type="PIRSF" id="PIRSF007487">
    <property type="entry name" value="Competence-induced_CoiA_bac"/>
    <property type="match status" value="1"/>
</dbReference>
<dbReference type="InterPro" id="IPR057253">
    <property type="entry name" value="CoiA-like_N"/>
</dbReference>
<evidence type="ECO:0000313" key="5">
    <source>
        <dbReference type="Proteomes" id="UP001597041"/>
    </source>
</evidence>
<accession>A0ABW3NLQ2</accession>
<dbReference type="RefSeq" id="WP_379594468.1">
    <property type="nucleotide sequence ID" value="NZ_JBHTKK010000040.1"/>
</dbReference>
<feature type="domain" description="Competence protein CoiA-like N-terminal" evidence="2">
    <location>
        <begin position="17"/>
        <end position="62"/>
    </location>
</feature>
<reference evidence="5" key="1">
    <citation type="journal article" date="2019" name="Int. J. Syst. Evol. Microbiol.">
        <title>The Global Catalogue of Microorganisms (GCM) 10K type strain sequencing project: providing services to taxonomists for standard genome sequencing and annotation.</title>
        <authorList>
            <consortium name="The Broad Institute Genomics Platform"/>
            <consortium name="The Broad Institute Genome Sequencing Center for Infectious Disease"/>
            <person name="Wu L."/>
            <person name="Ma J."/>
        </authorList>
    </citation>
    <scope>NUCLEOTIDE SEQUENCE [LARGE SCALE GENOMIC DNA]</scope>
    <source>
        <strain evidence="5">CCUG 56608</strain>
    </source>
</reference>
<dbReference type="InterPro" id="IPR057252">
    <property type="entry name" value="CoiA_C"/>
</dbReference>
<name>A0ABW3NLQ2_9BACI</name>
<sequence length="399" mass="47088">MQRAVNKQGKSVLLFLQSQKTITNWKQNKDIFYCPVCQEKVIIRAGKKVIPHFAHIPNAMCLLGRGGEGAYHERGKLQLFTWLSHFNMQVELEVYFPEISQRADIYIQVGRKKIAVEFQCARISQEEILHRMNGYRSIGMESIWILGATYLKQKGPYLFQADPFLDTFIRSSPQKDYPQLFFYDPFISEMAILHHLYPLQTSKVFAKQLIYPLRQLHFKHLFQQEKTPDSFAAFWVKEVRYLRTKVEGSYGTIYKLRRWLYKKGYLFQCLPSICFMPIPYRASIPVPFYKWQTALYVSCLADLKTGDRVRIAELERLLHAFFGKDIIDFSEALHHYLQLLQQTGFIEMHSSTILRTNQRMASYSSQEKAFLGDQVFFSQFFTEKKAKYEHDSPLFRYTK</sequence>
<dbReference type="InterPro" id="IPR010330">
    <property type="entry name" value="CoiA_nuc"/>
</dbReference>
<dbReference type="Pfam" id="PF06054">
    <property type="entry name" value="CoiA_nuc"/>
    <property type="match status" value="1"/>
</dbReference>
<comment type="caution">
    <text evidence="4">The sequence shown here is derived from an EMBL/GenBank/DDBJ whole genome shotgun (WGS) entry which is preliminary data.</text>
</comment>
<proteinExistence type="predicted"/>
<protein>
    <submittedName>
        <fullName evidence="4">Competence protein CoiA</fullName>
    </submittedName>
</protein>
<keyword evidence="5" id="KW-1185">Reference proteome</keyword>
<dbReference type="InterPro" id="IPR021176">
    <property type="entry name" value="Competence-induced_CoiA"/>
</dbReference>
<feature type="domain" description="Competence protein CoiA nuclease-like" evidence="1">
    <location>
        <begin position="68"/>
        <end position="225"/>
    </location>
</feature>
<evidence type="ECO:0000313" key="4">
    <source>
        <dbReference type="EMBL" id="MFD1068198.1"/>
    </source>
</evidence>
<dbReference type="Pfam" id="PF25166">
    <property type="entry name" value="CoiA_C"/>
    <property type="match status" value="1"/>
</dbReference>
<dbReference type="Pfam" id="PF25164">
    <property type="entry name" value="CoiA_N"/>
    <property type="match status" value="1"/>
</dbReference>
<feature type="domain" description="Competence protein CoiA C-terminal" evidence="3">
    <location>
        <begin position="235"/>
        <end position="369"/>
    </location>
</feature>
<evidence type="ECO:0000259" key="3">
    <source>
        <dbReference type="Pfam" id="PF25166"/>
    </source>
</evidence>
<evidence type="ECO:0000259" key="2">
    <source>
        <dbReference type="Pfam" id="PF25164"/>
    </source>
</evidence>
<evidence type="ECO:0000259" key="1">
    <source>
        <dbReference type="Pfam" id="PF06054"/>
    </source>
</evidence>
<gene>
    <name evidence="4" type="ORF">ACFQ19_19580</name>
</gene>
<dbReference type="Proteomes" id="UP001597041">
    <property type="component" value="Unassembled WGS sequence"/>
</dbReference>
<dbReference type="EMBL" id="JBHTKK010000040">
    <property type="protein sequence ID" value="MFD1068198.1"/>
    <property type="molecule type" value="Genomic_DNA"/>
</dbReference>